<organism evidence="1 2">
    <name type="scientific">Elysia marginata</name>
    <dbReference type="NCBI Taxonomy" id="1093978"/>
    <lineage>
        <taxon>Eukaryota</taxon>
        <taxon>Metazoa</taxon>
        <taxon>Spiralia</taxon>
        <taxon>Lophotrochozoa</taxon>
        <taxon>Mollusca</taxon>
        <taxon>Gastropoda</taxon>
        <taxon>Heterobranchia</taxon>
        <taxon>Euthyneura</taxon>
        <taxon>Panpulmonata</taxon>
        <taxon>Sacoglossa</taxon>
        <taxon>Placobranchoidea</taxon>
        <taxon>Plakobranchidae</taxon>
        <taxon>Elysia</taxon>
    </lineage>
</organism>
<dbReference type="AlphaFoldDB" id="A0AAV4FT90"/>
<proteinExistence type="predicted"/>
<comment type="caution">
    <text evidence="1">The sequence shown here is derived from an EMBL/GenBank/DDBJ whole genome shotgun (WGS) entry which is preliminary data.</text>
</comment>
<keyword evidence="2" id="KW-1185">Reference proteome</keyword>
<protein>
    <submittedName>
        <fullName evidence="1">Uncharacterized protein</fullName>
    </submittedName>
</protein>
<dbReference type="Proteomes" id="UP000762676">
    <property type="component" value="Unassembled WGS sequence"/>
</dbReference>
<dbReference type="EMBL" id="BMAT01004592">
    <property type="protein sequence ID" value="GFR76572.1"/>
    <property type="molecule type" value="Genomic_DNA"/>
</dbReference>
<gene>
    <name evidence="1" type="ORF">ElyMa_002216200</name>
</gene>
<name>A0AAV4FT90_9GAST</name>
<accession>A0AAV4FT90</accession>
<reference evidence="1 2" key="1">
    <citation type="journal article" date="2021" name="Elife">
        <title>Chloroplast acquisition without the gene transfer in kleptoplastic sea slugs, Plakobranchus ocellatus.</title>
        <authorList>
            <person name="Maeda T."/>
            <person name="Takahashi S."/>
            <person name="Yoshida T."/>
            <person name="Shimamura S."/>
            <person name="Takaki Y."/>
            <person name="Nagai Y."/>
            <person name="Toyoda A."/>
            <person name="Suzuki Y."/>
            <person name="Arimoto A."/>
            <person name="Ishii H."/>
            <person name="Satoh N."/>
            <person name="Nishiyama T."/>
            <person name="Hasebe M."/>
            <person name="Maruyama T."/>
            <person name="Minagawa J."/>
            <person name="Obokata J."/>
            <person name="Shigenobu S."/>
        </authorList>
    </citation>
    <scope>NUCLEOTIDE SEQUENCE [LARGE SCALE GENOMIC DNA]</scope>
</reference>
<evidence type="ECO:0000313" key="2">
    <source>
        <dbReference type="Proteomes" id="UP000762676"/>
    </source>
</evidence>
<evidence type="ECO:0000313" key="1">
    <source>
        <dbReference type="EMBL" id="GFR76572.1"/>
    </source>
</evidence>
<sequence>MPRHLPSLRTGAYLDTYNGFGQDRAPTFRTASTLTTASNMTLPRHLPPLRTLIYFLALRTFKPASEIYHRFGLLSVFRTFITALDIYHHLGHLSLLQTFITALDMTVPLDLPPLRTLTTAFYMTLSRQLPLLPT</sequence>